<keyword evidence="1 6" id="KW-1003">Cell membrane</keyword>
<protein>
    <recommendedName>
        <fullName evidence="6">Lipopolysaccharide export system protein LptC</fullName>
    </recommendedName>
</protein>
<dbReference type="InterPro" id="IPR026265">
    <property type="entry name" value="LptC"/>
</dbReference>
<dbReference type="OrthoDB" id="5973594at2"/>
<dbReference type="PANTHER" id="PTHR37481:SF1">
    <property type="entry name" value="LIPOPOLYSACCHARIDE EXPORT SYSTEM PROTEIN LPTC"/>
    <property type="match status" value="1"/>
</dbReference>
<dbReference type="EMBL" id="CP042218">
    <property type="protein sequence ID" value="QDW66224.1"/>
    <property type="molecule type" value="Genomic_DNA"/>
</dbReference>
<dbReference type="AlphaFoldDB" id="A0A518N2V6"/>
<evidence type="ECO:0000313" key="7">
    <source>
        <dbReference type="EMBL" id="QDW66224.1"/>
    </source>
</evidence>
<keyword evidence="2 6" id="KW-0997">Cell inner membrane</keyword>
<keyword evidence="8" id="KW-1185">Reference proteome</keyword>
<dbReference type="HAMAP" id="MF_01915">
    <property type="entry name" value="LPS_assembly_LptC"/>
    <property type="match status" value="1"/>
</dbReference>
<comment type="subcellular location">
    <subcellularLocation>
        <location evidence="6">Cell inner membrane</location>
        <topology evidence="6">Single-pass membrane protein</topology>
    </subcellularLocation>
</comment>
<dbReference type="PANTHER" id="PTHR37481">
    <property type="entry name" value="LIPOPOLYSACCHARIDE EXPORT SYSTEM PROTEIN LPTC"/>
    <property type="match status" value="1"/>
</dbReference>
<evidence type="ECO:0000256" key="2">
    <source>
        <dbReference type="ARBA" id="ARBA00022519"/>
    </source>
</evidence>
<dbReference type="Proteomes" id="UP000316584">
    <property type="component" value="Chromosome"/>
</dbReference>
<dbReference type="KEGG" id="lug:FPZ22_04400"/>
<dbReference type="Gene3D" id="2.60.450.10">
    <property type="entry name" value="Lipopolysaccharide (LPS) transport protein A like domain"/>
    <property type="match status" value="1"/>
</dbReference>
<dbReference type="InterPro" id="IPR052363">
    <property type="entry name" value="LPS_export_LptC"/>
</dbReference>
<dbReference type="GO" id="GO:0005886">
    <property type="term" value="C:plasma membrane"/>
    <property type="evidence" value="ECO:0007669"/>
    <property type="project" value="UniProtKB-SubCell"/>
</dbReference>
<accession>A0A518N2V6</accession>
<dbReference type="GO" id="GO:0017089">
    <property type="term" value="F:glycolipid transfer activity"/>
    <property type="evidence" value="ECO:0007669"/>
    <property type="project" value="TreeGrafter"/>
</dbReference>
<dbReference type="NCBIfam" id="TIGR04409">
    <property type="entry name" value="LptC_YrbK"/>
    <property type="match status" value="1"/>
</dbReference>
<gene>
    <name evidence="6 7" type="primary">lptC</name>
    <name evidence="7" type="ORF">FPZ22_04400</name>
</gene>
<dbReference type="GO" id="GO:0015221">
    <property type="term" value="F:lipopolysaccharide transmembrane transporter activity"/>
    <property type="evidence" value="ECO:0007669"/>
    <property type="project" value="InterPro"/>
</dbReference>
<keyword evidence="5 6" id="KW-0472">Membrane</keyword>
<evidence type="ECO:0000256" key="3">
    <source>
        <dbReference type="ARBA" id="ARBA00022692"/>
    </source>
</evidence>
<evidence type="ECO:0000256" key="1">
    <source>
        <dbReference type="ARBA" id="ARBA00022475"/>
    </source>
</evidence>
<name>A0A518N2V6_9GAMM</name>
<organism evidence="7 8">
    <name type="scientific">Luteimonas granuli</name>
    <dbReference type="NCBI Taxonomy" id="1176533"/>
    <lineage>
        <taxon>Bacteria</taxon>
        <taxon>Pseudomonadati</taxon>
        <taxon>Pseudomonadota</taxon>
        <taxon>Gammaproteobacteria</taxon>
        <taxon>Lysobacterales</taxon>
        <taxon>Lysobacteraceae</taxon>
        <taxon>Luteimonas</taxon>
    </lineage>
</organism>
<keyword evidence="4 6" id="KW-1133">Transmembrane helix</keyword>
<dbReference type="GO" id="GO:0043165">
    <property type="term" value="P:Gram-negative-bacterium-type cell outer membrane assembly"/>
    <property type="evidence" value="ECO:0007669"/>
    <property type="project" value="UniProtKB-UniRule"/>
</dbReference>
<evidence type="ECO:0000256" key="4">
    <source>
        <dbReference type="ARBA" id="ARBA00022989"/>
    </source>
</evidence>
<evidence type="ECO:0000313" key="8">
    <source>
        <dbReference type="Proteomes" id="UP000316584"/>
    </source>
</evidence>
<proteinExistence type="inferred from homology"/>
<dbReference type="Pfam" id="PF06835">
    <property type="entry name" value="LptC"/>
    <property type="match status" value="1"/>
</dbReference>
<dbReference type="GO" id="GO:0030288">
    <property type="term" value="C:outer membrane-bounded periplasmic space"/>
    <property type="evidence" value="ECO:0007669"/>
    <property type="project" value="TreeGrafter"/>
</dbReference>
<comment type="similarity">
    <text evidence="6">Belongs to the LptC family.</text>
</comment>
<dbReference type="RefSeq" id="WP_144890765.1">
    <property type="nucleotide sequence ID" value="NZ_CP042218.1"/>
</dbReference>
<dbReference type="InterPro" id="IPR010664">
    <property type="entry name" value="LipoPS_assembly_LptC-rel"/>
</dbReference>
<evidence type="ECO:0000256" key="5">
    <source>
        <dbReference type="ARBA" id="ARBA00023136"/>
    </source>
</evidence>
<comment type="subunit">
    <text evidence="6">Component of the lipopolysaccharide transport and assembly complex. Interacts with LptA and the LptBFG transporter complex.</text>
</comment>
<keyword evidence="3 6" id="KW-0812">Transmembrane</keyword>
<evidence type="ECO:0000256" key="6">
    <source>
        <dbReference type="HAMAP-Rule" id="MF_01915"/>
    </source>
</evidence>
<sequence length="187" mass="20791">MSWRGAMIVVLLVAAVASGWSAWRQHVEPPADPSTGDRSDYVLEDFQLVSLDDRGAEAFTLRAPYLRRDPVDATMALREPVFLLPEEGDGLYWDLRAATGWISADSEEMRLHGDVVAVSDPAGEHDLRMQTDALAVFPRQRRAHGDGPVTITQPGTTMRGTGMEADLAEKRFQLTSKVQVRYVPTRR</sequence>
<reference evidence="7 8" key="1">
    <citation type="submission" date="2019-07" db="EMBL/GenBank/DDBJ databases">
        <title>Full genome sequence of Luteimonas sp. Gr-4.</title>
        <authorList>
            <person name="Im W.-T."/>
        </authorList>
    </citation>
    <scope>NUCLEOTIDE SEQUENCE [LARGE SCALE GENOMIC DNA]</scope>
    <source>
        <strain evidence="7 8">Gr-4</strain>
    </source>
</reference>
<comment type="function">
    <text evidence="6">Involved in the assembly of lipopolysaccharide (LPS). Required for the translocation of LPS from the inner membrane to the outer membrane. Facilitates the transfer of LPS from the inner membrane to the periplasmic protein LptA. Could be a docking site for LptA.</text>
</comment>